<sequence>MVEVKDHEEPALHAKRKPDLSCVEDKEDDSKKQKLEISDNNSSVVEDEFDADEGESDSDEEEEEEDSGSEEGDDSEQSNDKAKAKAKVIDRKGKGILVEDKGKGKLIEEEEEEDDSSDGAAQSDDDSDLSEDPLAEVDLDNILPTRTRRRVVQPGVYLANDLPEGEDSDDSDA</sequence>
<dbReference type="OrthoDB" id="696786at2759"/>
<dbReference type="PANTHER" id="PTHR36899">
    <property type="entry name" value="OS04G0395700 PROTEIN"/>
    <property type="match status" value="1"/>
</dbReference>
<accession>F6H442</accession>
<protein>
    <recommendedName>
        <fullName evidence="4">Histone chaperone domain-containing protein</fullName>
    </recommendedName>
</protein>
<evidence type="ECO:0000313" key="2">
    <source>
        <dbReference type="EMBL" id="CCB46985.1"/>
    </source>
</evidence>
<organism evidence="2 3">
    <name type="scientific">Vitis vinifera</name>
    <name type="common">Grape</name>
    <dbReference type="NCBI Taxonomy" id="29760"/>
    <lineage>
        <taxon>Eukaryota</taxon>
        <taxon>Viridiplantae</taxon>
        <taxon>Streptophyta</taxon>
        <taxon>Embryophyta</taxon>
        <taxon>Tracheophyta</taxon>
        <taxon>Spermatophyta</taxon>
        <taxon>Magnoliopsida</taxon>
        <taxon>eudicotyledons</taxon>
        <taxon>Gunneridae</taxon>
        <taxon>Pentapetalae</taxon>
        <taxon>rosids</taxon>
        <taxon>Vitales</taxon>
        <taxon>Vitaceae</taxon>
        <taxon>Viteae</taxon>
        <taxon>Vitis</taxon>
    </lineage>
</organism>
<feature type="compositionally biased region" description="Basic and acidic residues" evidence="1">
    <location>
        <begin position="28"/>
        <end position="37"/>
    </location>
</feature>
<reference evidence="3" key="1">
    <citation type="journal article" date="2007" name="Nature">
        <title>The grapevine genome sequence suggests ancestral hexaploidization in major angiosperm phyla.</title>
        <authorList>
            <consortium name="The French-Italian Public Consortium for Grapevine Genome Characterization."/>
            <person name="Jaillon O."/>
            <person name="Aury J.-M."/>
            <person name="Noel B."/>
            <person name="Policriti A."/>
            <person name="Clepet C."/>
            <person name="Casagrande A."/>
            <person name="Choisne N."/>
            <person name="Aubourg S."/>
            <person name="Vitulo N."/>
            <person name="Jubin C."/>
            <person name="Vezzi A."/>
            <person name="Legeai F."/>
            <person name="Hugueney P."/>
            <person name="Dasilva C."/>
            <person name="Horner D."/>
            <person name="Mica E."/>
            <person name="Jublot D."/>
            <person name="Poulain J."/>
            <person name="Bruyere C."/>
            <person name="Billault A."/>
            <person name="Segurens B."/>
            <person name="Gouyvenoux M."/>
            <person name="Ugarte E."/>
            <person name="Cattonaro F."/>
            <person name="Anthouard V."/>
            <person name="Vico V."/>
            <person name="Del Fabbro C."/>
            <person name="Alaux M."/>
            <person name="Di Gaspero G."/>
            <person name="Dumas V."/>
            <person name="Felice N."/>
            <person name="Paillard S."/>
            <person name="Juman I."/>
            <person name="Moroldo M."/>
            <person name="Scalabrin S."/>
            <person name="Canaguier A."/>
            <person name="Le Clainche I."/>
            <person name="Malacrida G."/>
            <person name="Durand E."/>
            <person name="Pesole G."/>
            <person name="Laucou V."/>
            <person name="Chatelet P."/>
            <person name="Merdinoglu D."/>
            <person name="Delledonne M."/>
            <person name="Pezzotti M."/>
            <person name="Lecharny A."/>
            <person name="Scarpelli C."/>
            <person name="Artiguenave F."/>
            <person name="Pe M.E."/>
            <person name="Valle G."/>
            <person name="Morgante M."/>
            <person name="Caboche M."/>
            <person name="Adam-Blondon A.-F."/>
            <person name="Weissenbach J."/>
            <person name="Quetier F."/>
            <person name="Wincker P."/>
        </authorList>
    </citation>
    <scope>NUCLEOTIDE SEQUENCE [LARGE SCALE GENOMIC DNA]</scope>
    <source>
        <strain evidence="3">cv. Pinot noir / PN40024</strain>
    </source>
</reference>
<evidence type="ECO:0000313" key="3">
    <source>
        <dbReference type="Proteomes" id="UP000009183"/>
    </source>
</evidence>
<gene>
    <name evidence="2" type="ordered locus">VIT_14s0068g01310</name>
</gene>
<dbReference type="InParanoid" id="F6H442"/>
<dbReference type="eggNOG" id="ENOG502S7QE">
    <property type="taxonomic scope" value="Eukaryota"/>
</dbReference>
<feature type="compositionally biased region" description="Acidic residues" evidence="1">
    <location>
        <begin position="163"/>
        <end position="173"/>
    </location>
</feature>
<feature type="compositionally biased region" description="Basic and acidic residues" evidence="1">
    <location>
        <begin position="1"/>
        <end position="12"/>
    </location>
</feature>
<evidence type="ECO:0000256" key="1">
    <source>
        <dbReference type="SAM" id="MobiDB-lite"/>
    </source>
</evidence>
<dbReference type="AlphaFoldDB" id="F6H442"/>
<dbReference type="EMBL" id="FN595232">
    <property type="protein sequence ID" value="CCB46985.1"/>
    <property type="molecule type" value="Genomic_DNA"/>
</dbReference>
<feature type="compositionally biased region" description="Acidic residues" evidence="1">
    <location>
        <begin position="45"/>
        <end position="77"/>
    </location>
</feature>
<dbReference type="Proteomes" id="UP000009183">
    <property type="component" value="Chromosome 14"/>
</dbReference>
<feature type="compositionally biased region" description="Acidic residues" evidence="1">
    <location>
        <begin position="108"/>
        <end position="139"/>
    </location>
</feature>
<evidence type="ECO:0008006" key="4">
    <source>
        <dbReference type="Google" id="ProtNLM"/>
    </source>
</evidence>
<feature type="compositionally biased region" description="Basic and acidic residues" evidence="1">
    <location>
        <begin position="78"/>
        <end position="107"/>
    </location>
</feature>
<feature type="region of interest" description="Disordered" evidence="1">
    <location>
        <begin position="1"/>
        <end position="173"/>
    </location>
</feature>
<keyword evidence="3" id="KW-1185">Reference proteome</keyword>
<dbReference type="PaxDb" id="29760-VIT_14s0068g01310.t01"/>
<name>F6H442_VITVI</name>
<dbReference type="HOGENOM" id="CLU_125224_0_0_1"/>
<dbReference type="PANTHER" id="PTHR36899:SF3">
    <property type="entry name" value="F13K23.8 PROTEIN"/>
    <property type="match status" value="1"/>
</dbReference>
<dbReference type="KEGG" id="vvi:100258381"/>
<proteinExistence type="predicted"/>